<proteinExistence type="predicted"/>
<dbReference type="Gramene" id="Pp3c1_38060V3.2">
    <property type="protein sequence ID" value="PAC:32971497.CDS.1"/>
    <property type="gene ID" value="Pp3c1_38060"/>
</dbReference>
<dbReference type="AlphaFoldDB" id="A0A7I3ZQH2"/>
<sequence length="82" mass="8841">MKTWGLASCPCHDSTSCSRALSPPGTHRGGRRYWAIQRKVSTIMASARLLVVRIGSWSGVDSTSIFHMMKVSAAKTTSGTDV</sequence>
<accession>A0A7I3ZQH2</accession>
<dbReference type="EnsemblPlants" id="Pp3c1_38060V3.2">
    <property type="protein sequence ID" value="PAC:32971497.CDS.1"/>
    <property type="gene ID" value="Pp3c1_38060"/>
</dbReference>
<reference evidence="1" key="3">
    <citation type="submission" date="2020-12" db="UniProtKB">
        <authorList>
            <consortium name="EnsemblPlants"/>
        </authorList>
    </citation>
    <scope>IDENTIFICATION</scope>
</reference>
<organism evidence="1 2">
    <name type="scientific">Physcomitrium patens</name>
    <name type="common">Spreading-leaved earth moss</name>
    <name type="synonym">Physcomitrella patens</name>
    <dbReference type="NCBI Taxonomy" id="3218"/>
    <lineage>
        <taxon>Eukaryota</taxon>
        <taxon>Viridiplantae</taxon>
        <taxon>Streptophyta</taxon>
        <taxon>Embryophyta</taxon>
        <taxon>Bryophyta</taxon>
        <taxon>Bryophytina</taxon>
        <taxon>Bryopsida</taxon>
        <taxon>Funariidae</taxon>
        <taxon>Funariales</taxon>
        <taxon>Funariaceae</taxon>
        <taxon>Physcomitrium</taxon>
    </lineage>
</organism>
<protein>
    <submittedName>
        <fullName evidence="1">Uncharacterized protein</fullName>
    </submittedName>
</protein>
<keyword evidence="2" id="KW-1185">Reference proteome</keyword>
<evidence type="ECO:0000313" key="2">
    <source>
        <dbReference type="Proteomes" id="UP000006727"/>
    </source>
</evidence>
<dbReference type="Proteomes" id="UP000006727">
    <property type="component" value="Chromosome 1"/>
</dbReference>
<name>A0A7I3ZQH2_PHYPA</name>
<reference evidence="1 2" key="2">
    <citation type="journal article" date="2018" name="Plant J.">
        <title>The Physcomitrella patens chromosome-scale assembly reveals moss genome structure and evolution.</title>
        <authorList>
            <person name="Lang D."/>
            <person name="Ullrich K.K."/>
            <person name="Murat F."/>
            <person name="Fuchs J."/>
            <person name="Jenkins J."/>
            <person name="Haas F.B."/>
            <person name="Piednoel M."/>
            <person name="Gundlach H."/>
            <person name="Van Bel M."/>
            <person name="Meyberg R."/>
            <person name="Vives C."/>
            <person name="Morata J."/>
            <person name="Symeonidi A."/>
            <person name="Hiss M."/>
            <person name="Muchero W."/>
            <person name="Kamisugi Y."/>
            <person name="Saleh O."/>
            <person name="Blanc G."/>
            <person name="Decker E.L."/>
            <person name="van Gessel N."/>
            <person name="Grimwood J."/>
            <person name="Hayes R.D."/>
            <person name="Graham S.W."/>
            <person name="Gunter L.E."/>
            <person name="McDaniel S.F."/>
            <person name="Hoernstein S.N.W."/>
            <person name="Larsson A."/>
            <person name="Li F.W."/>
            <person name="Perroud P.F."/>
            <person name="Phillips J."/>
            <person name="Ranjan P."/>
            <person name="Rokshar D.S."/>
            <person name="Rothfels C.J."/>
            <person name="Schneider L."/>
            <person name="Shu S."/>
            <person name="Stevenson D.W."/>
            <person name="Thummler F."/>
            <person name="Tillich M."/>
            <person name="Villarreal Aguilar J.C."/>
            <person name="Widiez T."/>
            <person name="Wong G.K."/>
            <person name="Wymore A."/>
            <person name="Zhang Y."/>
            <person name="Zimmer A.D."/>
            <person name="Quatrano R.S."/>
            <person name="Mayer K.F.X."/>
            <person name="Goodstein D."/>
            <person name="Casacuberta J.M."/>
            <person name="Vandepoele K."/>
            <person name="Reski R."/>
            <person name="Cuming A.C."/>
            <person name="Tuskan G.A."/>
            <person name="Maumus F."/>
            <person name="Salse J."/>
            <person name="Schmutz J."/>
            <person name="Rensing S.A."/>
        </authorList>
    </citation>
    <scope>NUCLEOTIDE SEQUENCE [LARGE SCALE GENOMIC DNA]</scope>
    <source>
        <strain evidence="1 2">cv. Gransden 2004</strain>
    </source>
</reference>
<reference evidence="1 2" key="1">
    <citation type="journal article" date="2008" name="Science">
        <title>The Physcomitrella genome reveals evolutionary insights into the conquest of land by plants.</title>
        <authorList>
            <person name="Rensing S."/>
            <person name="Lang D."/>
            <person name="Zimmer A."/>
            <person name="Terry A."/>
            <person name="Salamov A."/>
            <person name="Shapiro H."/>
            <person name="Nishiyama T."/>
            <person name="Perroud P.-F."/>
            <person name="Lindquist E."/>
            <person name="Kamisugi Y."/>
            <person name="Tanahashi T."/>
            <person name="Sakakibara K."/>
            <person name="Fujita T."/>
            <person name="Oishi K."/>
            <person name="Shin-I T."/>
            <person name="Kuroki Y."/>
            <person name="Toyoda A."/>
            <person name="Suzuki Y."/>
            <person name="Hashimoto A."/>
            <person name="Yamaguchi K."/>
            <person name="Sugano A."/>
            <person name="Kohara Y."/>
            <person name="Fujiyama A."/>
            <person name="Anterola A."/>
            <person name="Aoki S."/>
            <person name="Ashton N."/>
            <person name="Barbazuk W.B."/>
            <person name="Barker E."/>
            <person name="Bennetzen J."/>
            <person name="Bezanilla M."/>
            <person name="Blankenship R."/>
            <person name="Cho S.H."/>
            <person name="Dutcher S."/>
            <person name="Estelle M."/>
            <person name="Fawcett J.A."/>
            <person name="Gundlach H."/>
            <person name="Hanada K."/>
            <person name="Heyl A."/>
            <person name="Hicks K.A."/>
            <person name="Hugh J."/>
            <person name="Lohr M."/>
            <person name="Mayer K."/>
            <person name="Melkozernov A."/>
            <person name="Murata T."/>
            <person name="Nelson D."/>
            <person name="Pils B."/>
            <person name="Prigge M."/>
            <person name="Reiss B."/>
            <person name="Renner T."/>
            <person name="Rombauts S."/>
            <person name="Rushton P."/>
            <person name="Sanderfoot A."/>
            <person name="Schween G."/>
            <person name="Shiu S.-H."/>
            <person name="Stueber K."/>
            <person name="Theodoulou F.L."/>
            <person name="Tu H."/>
            <person name="Van de Peer Y."/>
            <person name="Verrier P.J."/>
            <person name="Waters E."/>
            <person name="Wood A."/>
            <person name="Yang L."/>
            <person name="Cove D."/>
            <person name="Cuming A."/>
            <person name="Hasebe M."/>
            <person name="Lucas S."/>
            <person name="Mishler D.B."/>
            <person name="Reski R."/>
            <person name="Grigoriev I."/>
            <person name="Quatrano R.S."/>
            <person name="Boore J.L."/>
        </authorList>
    </citation>
    <scope>NUCLEOTIDE SEQUENCE [LARGE SCALE GENOMIC DNA]</scope>
    <source>
        <strain evidence="1 2">cv. Gransden 2004</strain>
    </source>
</reference>
<evidence type="ECO:0000313" key="1">
    <source>
        <dbReference type="EnsemblPlants" id="PAC:32971497.CDS.1"/>
    </source>
</evidence>
<dbReference type="EMBL" id="ABEU02000001">
    <property type="status" value="NOT_ANNOTATED_CDS"/>
    <property type="molecule type" value="Genomic_DNA"/>
</dbReference>